<gene>
    <name evidence="5" type="ORF">SAMN05443529_10949</name>
</gene>
<protein>
    <submittedName>
        <fullName evidence="5">Prephenate dehydrogenase</fullName>
    </submittedName>
</protein>
<keyword evidence="6" id="KW-1185">Reference proteome</keyword>
<dbReference type="GO" id="GO:0006571">
    <property type="term" value="P:tyrosine biosynthetic process"/>
    <property type="evidence" value="ECO:0007669"/>
    <property type="project" value="InterPro"/>
</dbReference>
<organism evidence="5 6">
    <name type="scientific">Desulfosporosinus hippei DSM 8344</name>
    <dbReference type="NCBI Taxonomy" id="1121419"/>
    <lineage>
        <taxon>Bacteria</taxon>
        <taxon>Bacillati</taxon>
        <taxon>Bacillota</taxon>
        <taxon>Clostridia</taxon>
        <taxon>Eubacteriales</taxon>
        <taxon>Desulfitobacteriaceae</taxon>
        <taxon>Desulfosporosinus</taxon>
    </lineage>
</organism>
<dbReference type="PANTHER" id="PTHR21363:SF0">
    <property type="entry name" value="PREPHENATE DEHYDROGENASE [NADP(+)]"/>
    <property type="match status" value="1"/>
</dbReference>
<evidence type="ECO:0000313" key="5">
    <source>
        <dbReference type="EMBL" id="SDH05368.1"/>
    </source>
</evidence>
<dbReference type="Proteomes" id="UP000198656">
    <property type="component" value="Unassembled WGS sequence"/>
</dbReference>
<dbReference type="GO" id="GO:0004665">
    <property type="term" value="F:prephenate dehydrogenase (NADP+) activity"/>
    <property type="evidence" value="ECO:0007669"/>
    <property type="project" value="InterPro"/>
</dbReference>
<dbReference type="Pfam" id="PF20463">
    <property type="entry name" value="PDH_C"/>
    <property type="match status" value="1"/>
</dbReference>
<evidence type="ECO:0000256" key="2">
    <source>
        <dbReference type="ARBA" id="ARBA00023002"/>
    </source>
</evidence>
<dbReference type="RefSeq" id="WP_092332698.1">
    <property type="nucleotide sequence ID" value="NZ_FNCP01000009.1"/>
</dbReference>
<dbReference type="InterPro" id="IPR046826">
    <property type="entry name" value="PDH_N"/>
</dbReference>
<dbReference type="PROSITE" id="PS51176">
    <property type="entry name" value="PDH_ADH"/>
    <property type="match status" value="1"/>
</dbReference>
<dbReference type="GO" id="GO:0008977">
    <property type="term" value="F:prephenate dehydrogenase (NAD+) activity"/>
    <property type="evidence" value="ECO:0007669"/>
    <property type="project" value="InterPro"/>
</dbReference>
<evidence type="ECO:0000313" key="6">
    <source>
        <dbReference type="Proteomes" id="UP000198656"/>
    </source>
</evidence>
<dbReference type="InterPro" id="IPR050812">
    <property type="entry name" value="Preph/Arog_dehydrog"/>
</dbReference>
<dbReference type="AlphaFoldDB" id="A0A1G7Z9J1"/>
<dbReference type="EMBL" id="FNCP01000009">
    <property type="protein sequence ID" value="SDH05368.1"/>
    <property type="molecule type" value="Genomic_DNA"/>
</dbReference>
<dbReference type="InterPro" id="IPR036291">
    <property type="entry name" value="NAD(P)-bd_dom_sf"/>
</dbReference>
<dbReference type="OrthoDB" id="9802008at2"/>
<dbReference type="InterPro" id="IPR046825">
    <property type="entry name" value="PDH_C"/>
</dbReference>
<proteinExistence type="inferred from homology"/>
<dbReference type="InterPro" id="IPR003099">
    <property type="entry name" value="Prephen_DH"/>
</dbReference>
<dbReference type="Gene3D" id="3.40.50.720">
    <property type="entry name" value="NAD(P)-binding Rossmann-like Domain"/>
    <property type="match status" value="1"/>
</dbReference>
<evidence type="ECO:0000256" key="1">
    <source>
        <dbReference type="ARBA" id="ARBA00007964"/>
    </source>
</evidence>
<accession>A0A1G7Z9J1</accession>
<dbReference type="Gene3D" id="1.10.3660.10">
    <property type="entry name" value="6-phosphogluconate dehydrogenase C-terminal like domain"/>
    <property type="match status" value="1"/>
</dbReference>
<comment type="similarity">
    <text evidence="1">Belongs to the prephenate/arogenate dehydrogenase family.</text>
</comment>
<dbReference type="GO" id="GO:0070403">
    <property type="term" value="F:NAD+ binding"/>
    <property type="evidence" value="ECO:0007669"/>
    <property type="project" value="InterPro"/>
</dbReference>
<sequence>MLSDVSIFTKSEKELTPGWSGLRIPRACIFGLGLIGGSWAGALHNAGWDVSAIDSEKASIEEAVGRGWLQDGWTSVPEFLDVDLIVLALPLQILEEGLEQLTGRIPKGAVVTDVGSLKRGICRKSGVDTQTDFPEFYFIGGHPMTGSEQSGFGVADPNLFQGYPYVLTPDKYCPPHVFQKLAATLKGFGAKVVYREPLEHDVEVAMVSHIPHLLAVALTLATQDASKEGKEPFALAGRSFRDITRIADSSPEMWKEIMVKNADAILGGLTLWEQRVRELKESLLQGDGEGIAEAFRKAHLARESLN</sequence>
<feature type="domain" description="Prephenate/arogenate dehydrogenase" evidence="4">
    <location>
        <begin position="25"/>
        <end position="306"/>
    </location>
</feature>
<dbReference type="Pfam" id="PF02153">
    <property type="entry name" value="PDH_N"/>
    <property type="match status" value="1"/>
</dbReference>
<dbReference type="PANTHER" id="PTHR21363">
    <property type="entry name" value="PREPHENATE DEHYDROGENASE"/>
    <property type="match status" value="1"/>
</dbReference>
<dbReference type="InterPro" id="IPR008927">
    <property type="entry name" value="6-PGluconate_DH-like_C_sf"/>
</dbReference>
<dbReference type="SUPFAM" id="SSF51735">
    <property type="entry name" value="NAD(P)-binding Rossmann-fold domains"/>
    <property type="match status" value="1"/>
</dbReference>
<comment type="pathway">
    <text evidence="3">Amino-acid biosynthesis.</text>
</comment>
<keyword evidence="2" id="KW-0560">Oxidoreductase</keyword>
<name>A0A1G7Z9J1_9FIRM</name>
<dbReference type="STRING" id="1121419.SAMN05443529_10949"/>
<evidence type="ECO:0000259" key="4">
    <source>
        <dbReference type="PROSITE" id="PS51176"/>
    </source>
</evidence>
<reference evidence="6" key="1">
    <citation type="submission" date="2016-10" db="EMBL/GenBank/DDBJ databases">
        <authorList>
            <person name="Varghese N."/>
            <person name="Submissions S."/>
        </authorList>
    </citation>
    <scope>NUCLEOTIDE SEQUENCE [LARGE SCALE GENOMIC DNA]</scope>
    <source>
        <strain evidence="6">DSM 8344</strain>
    </source>
</reference>
<dbReference type="SUPFAM" id="SSF48179">
    <property type="entry name" value="6-phosphogluconate dehydrogenase C-terminal domain-like"/>
    <property type="match status" value="1"/>
</dbReference>
<evidence type="ECO:0000256" key="3">
    <source>
        <dbReference type="ARBA" id="ARBA00029440"/>
    </source>
</evidence>